<reference evidence="2 3" key="1">
    <citation type="submission" date="2018-05" db="EMBL/GenBank/DDBJ databases">
        <title>Genetic diversity of glacier-inhabiting Cryobacterium bacteria in China and description of Cryobacterium mengkeensis sp. nov. and Arthrobacter glacialis sp. nov.</title>
        <authorList>
            <person name="Liu Q."/>
            <person name="Xin Y.-H."/>
        </authorList>
    </citation>
    <scope>NUCLEOTIDE SEQUENCE [LARGE SCALE GENOMIC DNA]</scope>
    <source>
        <strain evidence="2 3">GP3</strain>
    </source>
</reference>
<comment type="caution">
    <text evidence="2">The sequence shown here is derived from an EMBL/GenBank/DDBJ whole genome shotgun (WGS) entry which is preliminary data.</text>
</comment>
<dbReference type="Proteomes" id="UP000246303">
    <property type="component" value="Unassembled WGS sequence"/>
</dbReference>
<dbReference type="InterPro" id="IPR009614">
    <property type="entry name" value="YoeB_toxin"/>
</dbReference>
<gene>
    <name evidence="2" type="ORF">CVS29_13105</name>
</gene>
<protein>
    <recommendedName>
        <fullName evidence="1">Endoribonuclease YoeB</fullName>
    </recommendedName>
</protein>
<dbReference type="Gene3D" id="3.30.2310.20">
    <property type="entry name" value="RelE-like"/>
    <property type="match status" value="1"/>
</dbReference>
<dbReference type="SUPFAM" id="SSF143011">
    <property type="entry name" value="RelE-like"/>
    <property type="match status" value="1"/>
</dbReference>
<keyword evidence="3" id="KW-1185">Reference proteome</keyword>
<sequence length="42" mass="5011">MSSVNQVGPRTAWSRRITKERRLGYLVQDDDTVVLQAWFHHR</sequence>
<dbReference type="AlphaFoldDB" id="A0A2V3DP37"/>
<accession>A0A2V3DP37</accession>
<dbReference type="GO" id="GO:0006401">
    <property type="term" value="P:RNA catabolic process"/>
    <property type="evidence" value="ECO:0007669"/>
    <property type="project" value="InterPro"/>
</dbReference>
<evidence type="ECO:0000313" key="2">
    <source>
        <dbReference type="EMBL" id="PXA64752.1"/>
    </source>
</evidence>
<organism evidence="2 3">
    <name type="scientific">Arthrobacter psychrochitiniphilus</name>
    <dbReference type="NCBI Taxonomy" id="291045"/>
    <lineage>
        <taxon>Bacteria</taxon>
        <taxon>Bacillati</taxon>
        <taxon>Actinomycetota</taxon>
        <taxon>Actinomycetes</taxon>
        <taxon>Micrococcales</taxon>
        <taxon>Micrococcaceae</taxon>
        <taxon>Arthrobacter</taxon>
    </lineage>
</organism>
<evidence type="ECO:0000256" key="1">
    <source>
        <dbReference type="ARBA" id="ARBA00050056"/>
    </source>
</evidence>
<proteinExistence type="predicted"/>
<dbReference type="OrthoDB" id="9801102at2"/>
<dbReference type="EMBL" id="QHLZ01000008">
    <property type="protein sequence ID" value="PXA64752.1"/>
    <property type="molecule type" value="Genomic_DNA"/>
</dbReference>
<name>A0A2V3DP37_9MICC</name>
<evidence type="ECO:0000313" key="3">
    <source>
        <dbReference type="Proteomes" id="UP000246303"/>
    </source>
</evidence>
<dbReference type="InterPro" id="IPR035093">
    <property type="entry name" value="RelE/ParE_toxin_dom_sf"/>
</dbReference>
<dbReference type="Pfam" id="PF06769">
    <property type="entry name" value="YoeB_toxin"/>
    <property type="match status" value="1"/>
</dbReference>
<dbReference type="GO" id="GO:0004519">
    <property type="term" value="F:endonuclease activity"/>
    <property type="evidence" value="ECO:0007669"/>
    <property type="project" value="InterPro"/>
</dbReference>